<evidence type="ECO:0000256" key="1">
    <source>
        <dbReference type="ARBA" id="ARBA00006499"/>
    </source>
</evidence>
<comment type="similarity">
    <text evidence="1">Belongs to the AB hydrolase superfamily. AB hydrolase 2 family.</text>
</comment>
<keyword evidence="5" id="KW-1185">Reference proteome</keyword>
<evidence type="ECO:0000256" key="2">
    <source>
        <dbReference type="SAM" id="MobiDB-lite"/>
    </source>
</evidence>
<dbReference type="Gene3D" id="3.40.50.1820">
    <property type="entry name" value="alpha/beta hydrolase"/>
    <property type="match status" value="1"/>
</dbReference>
<dbReference type="GO" id="GO:0005737">
    <property type="term" value="C:cytoplasm"/>
    <property type="evidence" value="ECO:0007669"/>
    <property type="project" value="TreeGrafter"/>
</dbReference>
<reference evidence="4" key="1">
    <citation type="journal article" date="2020" name="Stud. Mycol.">
        <title>101 Dothideomycetes genomes: a test case for predicting lifestyles and emergence of pathogens.</title>
        <authorList>
            <person name="Haridas S."/>
            <person name="Albert R."/>
            <person name="Binder M."/>
            <person name="Bloem J."/>
            <person name="Labutti K."/>
            <person name="Salamov A."/>
            <person name="Andreopoulos B."/>
            <person name="Baker S."/>
            <person name="Barry K."/>
            <person name="Bills G."/>
            <person name="Bluhm B."/>
            <person name="Cannon C."/>
            <person name="Castanera R."/>
            <person name="Culley D."/>
            <person name="Daum C."/>
            <person name="Ezra D."/>
            <person name="Gonzalez J."/>
            <person name="Henrissat B."/>
            <person name="Kuo A."/>
            <person name="Liang C."/>
            <person name="Lipzen A."/>
            <person name="Lutzoni F."/>
            <person name="Magnuson J."/>
            <person name="Mondo S."/>
            <person name="Nolan M."/>
            <person name="Ohm R."/>
            <person name="Pangilinan J."/>
            <person name="Park H.-J."/>
            <person name="Ramirez L."/>
            <person name="Alfaro M."/>
            <person name="Sun H."/>
            <person name="Tritt A."/>
            <person name="Yoshinaga Y."/>
            <person name="Zwiers L.-H."/>
            <person name="Turgeon B."/>
            <person name="Goodwin S."/>
            <person name="Spatafora J."/>
            <person name="Crous P."/>
            <person name="Grigoriev I."/>
        </authorList>
    </citation>
    <scope>NUCLEOTIDE SEQUENCE</scope>
    <source>
        <strain evidence="4">CBS 125425</strain>
    </source>
</reference>
<accession>A0A9P4QGF6</accession>
<dbReference type="Proteomes" id="UP000799444">
    <property type="component" value="Unassembled WGS sequence"/>
</dbReference>
<dbReference type="InterPro" id="IPR029058">
    <property type="entry name" value="AB_hydrolase_fold"/>
</dbReference>
<organism evidence="4 5">
    <name type="scientific">Polyplosphaeria fusca</name>
    <dbReference type="NCBI Taxonomy" id="682080"/>
    <lineage>
        <taxon>Eukaryota</taxon>
        <taxon>Fungi</taxon>
        <taxon>Dikarya</taxon>
        <taxon>Ascomycota</taxon>
        <taxon>Pezizomycotina</taxon>
        <taxon>Dothideomycetes</taxon>
        <taxon>Pleosporomycetidae</taxon>
        <taxon>Pleosporales</taxon>
        <taxon>Tetraplosphaeriaceae</taxon>
        <taxon>Polyplosphaeria</taxon>
    </lineage>
</organism>
<dbReference type="PANTHER" id="PTHR10655:SF64">
    <property type="entry name" value="PHOSPHOLIPASE_CARBOXYLESTERASE_THIOESTERASE DOMAIN-CONTAINING PROTEIN"/>
    <property type="match status" value="1"/>
</dbReference>
<proteinExistence type="inferred from homology"/>
<evidence type="ECO:0000313" key="4">
    <source>
        <dbReference type="EMBL" id="KAF2726812.1"/>
    </source>
</evidence>
<dbReference type="PANTHER" id="PTHR10655">
    <property type="entry name" value="LYSOPHOSPHOLIPASE-RELATED"/>
    <property type="match status" value="1"/>
</dbReference>
<dbReference type="AlphaFoldDB" id="A0A9P4QGF6"/>
<feature type="domain" description="Phospholipase/carboxylesterase/thioesterase" evidence="3">
    <location>
        <begin position="73"/>
        <end position="180"/>
    </location>
</feature>
<feature type="region of interest" description="Disordered" evidence="2">
    <location>
        <begin position="191"/>
        <end position="219"/>
    </location>
</feature>
<dbReference type="EMBL" id="ML996387">
    <property type="protein sequence ID" value="KAF2726812.1"/>
    <property type="molecule type" value="Genomic_DNA"/>
</dbReference>
<name>A0A9P4QGF6_9PLEO</name>
<evidence type="ECO:0000259" key="3">
    <source>
        <dbReference type="Pfam" id="PF02230"/>
    </source>
</evidence>
<feature type="compositionally biased region" description="Basic and acidic residues" evidence="2">
    <location>
        <begin position="210"/>
        <end position="219"/>
    </location>
</feature>
<dbReference type="GO" id="GO:0008474">
    <property type="term" value="F:palmitoyl-(protein) hydrolase activity"/>
    <property type="evidence" value="ECO:0007669"/>
    <property type="project" value="TreeGrafter"/>
</dbReference>
<feature type="region of interest" description="Disordered" evidence="2">
    <location>
        <begin position="235"/>
        <end position="259"/>
    </location>
</feature>
<dbReference type="GO" id="GO:0052689">
    <property type="term" value="F:carboxylic ester hydrolase activity"/>
    <property type="evidence" value="ECO:0007669"/>
    <property type="project" value="TreeGrafter"/>
</dbReference>
<protein>
    <recommendedName>
        <fullName evidence="3">Phospholipase/carboxylesterase/thioesterase domain-containing protein</fullName>
    </recommendedName>
</protein>
<comment type="caution">
    <text evidence="4">The sequence shown here is derived from an EMBL/GenBank/DDBJ whole genome shotgun (WGS) entry which is preliminary data.</text>
</comment>
<dbReference type="SUPFAM" id="SSF53474">
    <property type="entry name" value="alpha/beta-Hydrolases"/>
    <property type="match status" value="1"/>
</dbReference>
<dbReference type="Pfam" id="PF02230">
    <property type="entry name" value="Abhydrolase_2"/>
    <property type="match status" value="1"/>
</dbReference>
<feature type="compositionally biased region" description="Acidic residues" evidence="2">
    <location>
        <begin position="191"/>
        <end position="209"/>
    </location>
</feature>
<dbReference type="OrthoDB" id="2418081at2759"/>
<dbReference type="InterPro" id="IPR050565">
    <property type="entry name" value="LYPA1-2/EST-like"/>
</dbReference>
<dbReference type="InterPro" id="IPR003140">
    <property type="entry name" value="PLipase/COase/thioEstase"/>
</dbReference>
<gene>
    <name evidence="4" type="ORF">EJ04DRAFT_517624</name>
</gene>
<sequence>MPPSASKSPVHSPPLIVPSIHAHKTTVIVLHGRGSTAEKFAEPILTHPVSSPLPSTASLPETITHPGKVFRDHFPHTKFVFPTAPLRRAVVFKRSLTHQWFDNWSLTQPELKQHLQAPGLRETAIYLHDLLQKEIDVVGPKNVALMGLSQGCASSLITMLLWGGEPFGAVVGMCGYLPFRKGMLDFVTGGEEQEEDSFVESEDMFEREEGDPKAKESDSEKAIGWLCEELQVEGEPRRQGRFHSSPFRSSWAMEQRTRKSRERLEDWLRTSWILLA</sequence>
<evidence type="ECO:0000313" key="5">
    <source>
        <dbReference type="Proteomes" id="UP000799444"/>
    </source>
</evidence>